<dbReference type="PANTHER" id="PTHR37422">
    <property type="entry name" value="TEICHURONIC ACID BIOSYNTHESIS PROTEIN TUAE"/>
    <property type="match status" value="1"/>
</dbReference>
<feature type="transmembrane region" description="Helical" evidence="5">
    <location>
        <begin position="37"/>
        <end position="63"/>
    </location>
</feature>
<keyword evidence="4 5" id="KW-0472">Membrane</keyword>
<evidence type="ECO:0000256" key="5">
    <source>
        <dbReference type="SAM" id="Phobius"/>
    </source>
</evidence>
<keyword evidence="2 5" id="KW-0812">Transmembrane</keyword>
<evidence type="ECO:0000256" key="4">
    <source>
        <dbReference type="ARBA" id="ARBA00023136"/>
    </source>
</evidence>
<gene>
    <name evidence="7" type="ORF">DXD79_16935</name>
</gene>
<feature type="transmembrane region" description="Helical" evidence="5">
    <location>
        <begin position="205"/>
        <end position="231"/>
    </location>
</feature>
<organism evidence="7 8">
    <name type="scientific">Hungatella hathewayi</name>
    <dbReference type="NCBI Taxonomy" id="154046"/>
    <lineage>
        <taxon>Bacteria</taxon>
        <taxon>Bacillati</taxon>
        <taxon>Bacillota</taxon>
        <taxon>Clostridia</taxon>
        <taxon>Lachnospirales</taxon>
        <taxon>Lachnospiraceae</taxon>
        <taxon>Hungatella</taxon>
    </lineage>
</organism>
<evidence type="ECO:0000313" key="7">
    <source>
        <dbReference type="EMBL" id="RGJ02830.1"/>
    </source>
</evidence>
<feature type="transmembrane region" description="Helical" evidence="5">
    <location>
        <begin position="134"/>
        <end position="151"/>
    </location>
</feature>
<evidence type="ECO:0000256" key="3">
    <source>
        <dbReference type="ARBA" id="ARBA00022989"/>
    </source>
</evidence>
<reference evidence="7 8" key="1">
    <citation type="submission" date="2018-08" db="EMBL/GenBank/DDBJ databases">
        <title>A genome reference for cultivated species of the human gut microbiota.</title>
        <authorList>
            <person name="Zou Y."/>
            <person name="Xue W."/>
            <person name="Luo G."/>
        </authorList>
    </citation>
    <scope>NUCLEOTIDE SEQUENCE [LARGE SCALE GENOMIC DNA]</scope>
    <source>
        <strain evidence="7 8">TM09-12</strain>
    </source>
</reference>
<feature type="transmembrane region" description="Helical" evidence="5">
    <location>
        <begin position="171"/>
        <end position="193"/>
    </location>
</feature>
<sequence>MQEKGKWIIRLNADSLAMIAFVIYFSVDFFRAFSIKIFGHIGFGGLGIVFINLVIYSFLILSLLKRSRKLYDCVCFFIIILVLFAFTYMLHPDYRFYLTRPVYGFTTRVLRPDRAIYAFLMIRCMRSSQSIWKGLKYVAWIEFIFYIYEFIDFLRVGYWLDYNSIGEISKYTYNLSYGYSVTFPIVIFITWAIKEKKKIYYIPAAILLLAMLMAGSRGAIVVILMFIALIMYCYTTTLNLVKYLSIVVMGMITVVFVGFDNIILSIASFGSKMGISSRTLTKLAAGTITDGTGRDLIYDAAWGIIKEHKFFGAGLFGDRPVIVQYHNAGYCHNIFLELASNFGLIIAAIVIVLILFFSYKIMVVNKDREWKLLFIIFFSVSCQLFFSMSYWFVPSFWAMLGIFASYTKERKLKGKSTRMS</sequence>
<feature type="domain" description="O-antigen ligase-related" evidence="6">
    <location>
        <begin position="204"/>
        <end position="349"/>
    </location>
</feature>
<evidence type="ECO:0000256" key="1">
    <source>
        <dbReference type="ARBA" id="ARBA00004141"/>
    </source>
</evidence>
<feature type="transmembrane region" description="Helical" evidence="5">
    <location>
        <begin position="70"/>
        <end position="90"/>
    </location>
</feature>
<dbReference type="GO" id="GO:0016020">
    <property type="term" value="C:membrane"/>
    <property type="evidence" value="ECO:0007669"/>
    <property type="project" value="UniProtKB-SubCell"/>
</dbReference>
<dbReference type="Pfam" id="PF04932">
    <property type="entry name" value="Wzy_C"/>
    <property type="match status" value="1"/>
</dbReference>
<accession>A0A374P7K5</accession>
<proteinExistence type="predicted"/>
<dbReference type="Proteomes" id="UP000263014">
    <property type="component" value="Unassembled WGS sequence"/>
</dbReference>
<evidence type="ECO:0000256" key="2">
    <source>
        <dbReference type="ARBA" id="ARBA00022692"/>
    </source>
</evidence>
<dbReference type="PANTHER" id="PTHR37422:SF13">
    <property type="entry name" value="LIPOPOLYSACCHARIDE BIOSYNTHESIS PROTEIN PA4999-RELATED"/>
    <property type="match status" value="1"/>
</dbReference>
<name>A0A374P7K5_9FIRM</name>
<keyword evidence="7" id="KW-0436">Ligase</keyword>
<dbReference type="InterPro" id="IPR007016">
    <property type="entry name" value="O-antigen_ligase-rel_domated"/>
</dbReference>
<dbReference type="EMBL" id="QSON01000007">
    <property type="protein sequence ID" value="RGJ02830.1"/>
    <property type="molecule type" value="Genomic_DNA"/>
</dbReference>
<feature type="transmembrane region" description="Helical" evidence="5">
    <location>
        <begin position="7"/>
        <end position="25"/>
    </location>
</feature>
<keyword evidence="3 5" id="KW-1133">Transmembrane helix</keyword>
<feature type="transmembrane region" description="Helical" evidence="5">
    <location>
        <begin position="243"/>
        <end position="269"/>
    </location>
</feature>
<dbReference type="AlphaFoldDB" id="A0A374P7K5"/>
<feature type="transmembrane region" description="Helical" evidence="5">
    <location>
        <begin position="342"/>
        <end position="361"/>
    </location>
</feature>
<comment type="subcellular location">
    <subcellularLocation>
        <location evidence="1">Membrane</location>
        <topology evidence="1">Multi-pass membrane protein</topology>
    </subcellularLocation>
</comment>
<dbReference type="GO" id="GO:0016874">
    <property type="term" value="F:ligase activity"/>
    <property type="evidence" value="ECO:0007669"/>
    <property type="project" value="UniProtKB-KW"/>
</dbReference>
<dbReference type="InterPro" id="IPR051533">
    <property type="entry name" value="WaaL-like"/>
</dbReference>
<protein>
    <submittedName>
        <fullName evidence="7">O-antigen ligase domain-containing protein</fullName>
    </submittedName>
</protein>
<evidence type="ECO:0000313" key="8">
    <source>
        <dbReference type="Proteomes" id="UP000263014"/>
    </source>
</evidence>
<comment type="caution">
    <text evidence="7">The sequence shown here is derived from an EMBL/GenBank/DDBJ whole genome shotgun (WGS) entry which is preliminary data.</text>
</comment>
<feature type="transmembrane region" description="Helical" evidence="5">
    <location>
        <begin position="373"/>
        <end position="406"/>
    </location>
</feature>
<dbReference type="RefSeq" id="WP_117632554.1">
    <property type="nucleotide sequence ID" value="NZ_QSON01000007.1"/>
</dbReference>
<evidence type="ECO:0000259" key="6">
    <source>
        <dbReference type="Pfam" id="PF04932"/>
    </source>
</evidence>